<dbReference type="Proteomes" id="UP000078504">
    <property type="component" value="Unassembled WGS sequence"/>
</dbReference>
<comment type="caution">
    <text evidence="1">The sequence shown here is derived from an EMBL/GenBank/DDBJ whole genome shotgun (WGS) entry which is preliminary data.</text>
</comment>
<dbReference type="NCBIfam" id="TIGR01725">
    <property type="entry name" value="phge_HK97_gp10"/>
    <property type="match status" value="1"/>
</dbReference>
<dbReference type="EMBL" id="LXEP01000033">
    <property type="protein sequence ID" value="OAT18015.1"/>
    <property type="molecule type" value="Genomic_DNA"/>
</dbReference>
<organism evidence="1 2">
    <name type="scientific">Buttiauxella gaviniae ATCC 51604</name>
    <dbReference type="NCBI Taxonomy" id="1354253"/>
    <lineage>
        <taxon>Bacteria</taxon>
        <taxon>Pseudomonadati</taxon>
        <taxon>Pseudomonadota</taxon>
        <taxon>Gammaproteobacteria</taxon>
        <taxon>Enterobacterales</taxon>
        <taxon>Enterobacteriaceae</taxon>
        <taxon>Buttiauxella</taxon>
    </lineage>
</organism>
<dbReference type="RefSeq" id="WP_064518061.1">
    <property type="nucleotide sequence ID" value="NZ_LXEP01000033.1"/>
</dbReference>
<sequence>MADGVEVKLDGLDSLLGKLAEIGDDLKRKSGRAALRKAGNIIVTQIKNNALRLDDTHTARSIADNAAQRWNGKVFKQTGDLAFRIGILQGAVLKKKPSLGKDAPTPHWRLLEFGTENMASKPLVRAAATSRMNETFNTFANEYEIGIDRAIKRAQKKGVKP</sequence>
<name>A0A1B7HQU0_9ENTR</name>
<evidence type="ECO:0000313" key="2">
    <source>
        <dbReference type="Proteomes" id="UP000078504"/>
    </source>
</evidence>
<accession>A0A1B7HQU0</accession>
<dbReference type="AlphaFoldDB" id="A0A1B7HQU0"/>
<reference evidence="1 2" key="1">
    <citation type="submission" date="2016-04" db="EMBL/GenBank/DDBJ databases">
        <title>ATOL: Assembling a taxonomically balanced genome-scale reconstruction of the evolutionary history of the Enterobacteriaceae.</title>
        <authorList>
            <person name="Plunkett G.III."/>
            <person name="Neeno-Eckwall E.C."/>
            <person name="Glasner J.D."/>
            <person name="Perna N.T."/>
        </authorList>
    </citation>
    <scope>NUCLEOTIDE SEQUENCE [LARGE SCALE GENOMIC DNA]</scope>
    <source>
        <strain evidence="1 2">ATCC 51604</strain>
    </source>
</reference>
<dbReference type="Pfam" id="PF04883">
    <property type="entry name" value="HK97-gp10_like"/>
    <property type="match status" value="1"/>
</dbReference>
<evidence type="ECO:0000313" key="1">
    <source>
        <dbReference type="EMBL" id="OAT18015.1"/>
    </source>
</evidence>
<dbReference type="InterPro" id="IPR010064">
    <property type="entry name" value="HK97-gp10_tail"/>
</dbReference>
<proteinExistence type="predicted"/>
<evidence type="ECO:0008006" key="3">
    <source>
        <dbReference type="Google" id="ProtNLM"/>
    </source>
</evidence>
<dbReference type="PATRIC" id="fig|1354253.4.peg.3879"/>
<gene>
    <name evidence="1" type="ORF">M977_03803</name>
</gene>
<protein>
    <recommendedName>
        <fullName evidence="3">Phage protein</fullName>
    </recommendedName>
</protein>